<proteinExistence type="inferred from homology"/>
<dbReference type="Proteomes" id="UP001188597">
    <property type="component" value="Unassembled WGS sequence"/>
</dbReference>
<dbReference type="AlphaFoldDB" id="A0AA88VLZ3"/>
<dbReference type="EMBL" id="JAVXUP010001589">
    <property type="protein sequence ID" value="KAK3009954.1"/>
    <property type="molecule type" value="Genomic_DNA"/>
</dbReference>
<feature type="region of interest" description="Disordered" evidence="6">
    <location>
        <begin position="378"/>
        <end position="418"/>
    </location>
</feature>
<accession>A0AA88VLZ3</accession>
<dbReference type="GO" id="GO:0030154">
    <property type="term" value="P:cell differentiation"/>
    <property type="evidence" value="ECO:0007669"/>
    <property type="project" value="UniProtKB-KW"/>
</dbReference>
<protein>
    <recommendedName>
        <fullName evidence="5">FRIGIDA-like protein</fullName>
    </recommendedName>
</protein>
<keyword evidence="8" id="KW-1185">Reference proteome</keyword>
<dbReference type="Pfam" id="PF07899">
    <property type="entry name" value="Frigida"/>
    <property type="match status" value="1"/>
</dbReference>
<dbReference type="InterPro" id="IPR012474">
    <property type="entry name" value="Frigida"/>
</dbReference>
<dbReference type="GO" id="GO:0009908">
    <property type="term" value="P:flower development"/>
    <property type="evidence" value="ECO:0007669"/>
    <property type="project" value="UniProtKB-KW"/>
</dbReference>
<organism evidence="7 8">
    <name type="scientific">Escallonia herrerae</name>
    <dbReference type="NCBI Taxonomy" id="1293975"/>
    <lineage>
        <taxon>Eukaryota</taxon>
        <taxon>Viridiplantae</taxon>
        <taxon>Streptophyta</taxon>
        <taxon>Embryophyta</taxon>
        <taxon>Tracheophyta</taxon>
        <taxon>Spermatophyta</taxon>
        <taxon>Magnoliopsida</taxon>
        <taxon>eudicotyledons</taxon>
        <taxon>Gunneridae</taxon>
        <taxon>Pentapetalae</taxon>
        <taxon>asterids</taxon>
        <taxon>campanulids</taxon>
        <taxon>Escalloniales</taxon>
        <taxon>Escalloniaceae</taxon>
        <taxon>Escallonia</taxon>
    </lineage>
</organism>
<evidence type="ECO:0000313" key="8">
    <source>
        <dbReference type="Proteomes" id="UP001188597"/>
    </source>
</evidence>
<evidence type="ECO:0000256" key="3">
    <source>
        <dbReference type="ARBA" id="ARBA00022782"/>
    </source>
</evidence>
<dbReference type="PANTHER" id="PTHR31791">
    <property type="entry name" value="FRIGIDA-LIKE PROTEIN 3-RELATED"/>
    <property type="match status" value="1"/>
</dbReference>
<feature type="region of interest" description="Disordered" evidence="6">
    <location>
        <begin position="68"/>
        <end position="100"/>
    </location>
</feature>
<keyword evidence="2 5" id="KW-0217">Developmental protein</keyword>
<dbReference type="PANTHER" id="PTHR31791:SF47">
    <property type="entry name" value="INACTIVE FRIGIDA-LIKE PROTEIN 2"/>
    <property type="match status" value="1"/>
</dbReference>
<keyword evidence="3 5" id="KW-0221">Differentiation</keyword>
<evidence type="ECO:0000256" key="6">
    <source>
        <dbReference type="SAM" id="MobiDB-lite"/>
    </source>
</evidence>
<sequence length="595" mass="64988">MSTVKTISAALKLVDSKKENLRKAFEELQSHSSSLSSFTLTWPDLDAHFTSLQSHLEHQFTLLQQTLDSQPPVQSQPSKPPKPAVTVNHPSNNSSEPVPVRARDELRLLCEKMDGLGLRRFIIERPKERAKIRAELRDALLKCPNVASMVLDAMEGFWTGKDREDGDDDAEVRLLRRVCVFLLEELSGLRAEIGSEVRERAMKLAVEWKGKMSASRKVIAVEALGFLRLLTVYGLVYGFNVDDILDYVVILTKYEQSSELCRILNLGDRIPGEALGVDLIPKLISNSKTLMAVKFVFEYGMTDKFPPAPLLKACIKEIEDLCEEIRKSGKNSCEALNESARREISALKSVIKCSEDYKLETDYFKDTLGKRIEKLEKETANRKRAAAPPTSKPRQQSKSQNQNKNKHPRTAVAGSATIRTSVAANSTVPTLQQTHIPMAGLLPDHPAPYLTSSPGPYGLAISNSTSAPYSGSSADLYGLSGAPLGYSANLVLSGSNQHPSESHLASGYYNGLSGAGYSGNLAPSGSNQHPSESLVASGYYNGLSGAPLGYSANLAPSGSSQHPSESHMASGYYDRPVASDGYGLLSQYRPSYYPQ</sequence>
<evidence type="ECO:0000256" key="5">
    <source>
        <dbReference type="RuleBase" id="RU364012"/>
    </source>
</evidence>
<evidence type="ECO:0000313" key="7">
    <source>
        <dbReference type="EMBL" id="KAK3009954.1"/>
    </source>
</evidence>
<keyword evidence="4 5" id="KW-0287">Flowering</keyword>
<evidence type="ECO:0000256" key="1">
    <source>
        <dbReference type="ARBA" id="ARBA00008956"/>
    </source>
</evidence>
<evidence type="ECO:0000256" key="2">
    <source>
        <dbReference type="ARBA" id="ARBA00022473"/>
    </source>
</evidence>
<name>A0AA88VLZ3_9ASTE</name>
<reference evidence="7" key="1">
    <citation type="submission" date="2022-12" db="EMBL/GenBank/DDBJ databases">
        <title>Draft genome assemblies for two species of Escallonia (Escalloniales).</title>
        <authorList>
            <person name="Chanderbali A."/>
            <person name="Dervinis C."/>
            <person name="Anghel I."/>
            <person name="Soltis D."/>
            <person name="Soltis P."/>
            <person name="Zapata F."/>
        </authorList>
    </citation>
    <scope>NUCLEOTIDE SEQUENCE</scope>
    <source>
        <strain evidence="7">UCBG64.0493</strain>
        <tissue evidence="7">Leaf</tissue>
    </source>
</reference>
<gene>
    <name evidence="7" type="ORF">RJ639_012346</name>
</gene>
<comment type="similarity">
    <text evidence="1 5">Belongs to the Frigida family.</text>
</comment>
<evidence type="ECO:0000256" key="4">
    <source>
        <dbReference type="ARBA" id="ARBA00023089"/>
    </source>
</evidence>
<comment type="caution">
    <text evidence="7">The sequence shown here is derived from an EMBL/GenBank/DDBJ whole genome shotgun (WGS) entry which is preliminary data.</text>
</comment>